<dbReference type="CDD" id="cd00520">
    <property type="entry name" value="RRF"/>
    <property type="match status" value="1"/>
</dbReference>
<evidence type="ECO:0000256" key="2">
    <source>
        <dbReference type="ARBA" id="ARBA00005912"/>
    </source>
</evidence>
<evidence type="ECO:0000313" key="6">
    <source>
        <dbReference type="EMBL" id="CAB4632048.1"/>
    </source>
</evidence>
<dbReference type="GO" id="GO:0043023">
    <property type="term" value="F:ribosomal large subunit binding"/>
    <property type="evidence" value="ECO:0007669"/>
    <property type="project" value="TreeGrafter"/>
</dbReference>
<reference evidence="6" key="1">
    <citation type="submission" date="2020-05" db="EMBL/GenBank/DDBJ databases">
        <authorList>
            <person name="Chiriac C."/>
            <person name="Salcher M."/>
            <person name="Ghai R."/>
            <person name="Kavagutti S V."/>
        </authorList>
    </citation>
    <scope>NUCLEOTIDE SEQUENCE</scope>
</reference>
<accession>A0A6J6J5G4</accession>
<dbReference type="EMBL" id="CAEZWA010000131">
    <property type="protein sequence ID" value="CAB4648022.1"/>
    <property type="molecule type" value="Genomic_DNA"/>
</dbReference>
<protein>
    <submittedName>
        <fullName evidence="6">Unannotated protein</fullName>
    </submittedName>
</protein>
<name>A0A6J6J5G4_9ZZZZ</name>
<evidence type="ECO:0000256" key="4">
    <source>
        <dbReference type="ARBA" id="ARBA00022917"/>
    </source>
</evidence>
<feature type="domain" description="Ribosome recycling factor" evidence="5">
    <location>
        <begin position="21"/>
        <end position="184"/>
    </location>
</feature>
<sequence>MISEIIATAADKMSKALESAKEDFSGVRTGRANPQLFQKVMVDYYGTPTPLGQLGQLANPEARTIVITPYDKGALKAIETALREMPNLDASPQNDGTLIRISLPDLTEERRKEYVKLVKAKAEDHRIAVRNIRRKGNDDLAVLKKDGEAGDDEIARAEKELDALTKTNVDAIDEALKRKEAELLEV</sequence>
<evidence type="ECO:0000313" key="7">
    <source>
        <dbReference type="EMBL" id="CAB4648022.1"/>
    </source>
</evidence>
<evidence type="ECO:0000256" key="3">
    <source>
        <dbReference type="ARBA" id="ARBA00022490"/>
    </source>
</evidence>
<keyword evidence="3" id="KW-0963">Cytoplasm</keyword>
<dbReference type="Gene3D" id="1.10.132.20">
    <property type="entry name" value="Ribosome-recycling factor"/>
    <property type="match status" value="1"/>
</dbReference>
<dbReference type="InterPro" id="IPR002661">
    <property type="entry name" value="Ribosome_recyc_fac"/>
</dbReference>
<dbReference type="AlphaFoldDB" id="A0A6J6J5G4"/>
<dbReference type="FunFam" id="1.10.132.20:FF:000001">
    <property type="entry name" value="Ribosome-recycling factor"/>
    <property type="match status" value="1"/>
</dbReference>
<dbReference type="GO" id="GO:0005737">
    <property type="term" value="C:cytoplasm"/>
    <property type="evidence" value="ECO:0007669"/>
    <property type="project" value="UniProtKB-SubCell"/>
</dbReference>
<dbReference type="SUPFAM" id="SSF55194">
    <property type="entry name" value="Ribosome recycling factor, RRF"/>
    <property type="match status" value="1"/>
</dbReference>
<comment type="similarity">
    <text evidence="2">Belongs to the RRF family.</text>
</comment>
<proteinExistence type="inferred from homology"/>
<dbReference type="Gene3D" id="3.30.1360.40">
    <property type="match status" value="1"/>
</dbReference>
<gene>
    <name evidence="6" type="ORF">UFOPK2044_00441</name>
    <name evidence="7" type="ORF">UFOPK2165_00719</name>
</gene>
<dbReference type="InterPro" id="IPR036191">
    <property type="entry name" value="RRF_sf"/>
</dbReference>
<dbReference type="EMBL" id="CAEZVO010000044">
    <property type="protein sequence ID" value="CAB4632048.1"/>
    <property type="molecule type" value="Genomic_DNA"/>
</dbReference>
<keyword evidence="4" id="KW-0648">Protein biosynthesis</keyword>
<evidence type="ECO:0000256" key="1">
    <source>
        <dbReference type="ARBA" id="ARBA00004496"/>
    </source>
</evidence>
<dbReference type="PANTHER" id="PTHR20982">
    <property type="entry name" value="RIBOSOME RECYCLING FACTOR"/>
    <property type="match status" value="1"/>
</dbReference>
<dbReference type="GO" id="GO:0006412">
    <property type="term" value="P:translation"/>
    <property type="evidence" value="ECO:0007669"/>
    <property type="project" value="UniProtKB-KW"/>
</dbReference>
<dbReference type="HAMAP" id="MF_00040">
    <property type="entry name" value="RRF"/>
    <property type="match status" value="1"/>
</dbReference>
<dbReference type="PANTHER" id="PTHR20982:SF3">
    <property type="entry name" value="MITOCHONDRIAL RIBOSOME RECYCLING FACTOR PSEUDO 1"/>
    <property type="match status" value="1"/>
</dbReference>
<comment type="subcellular location">
    <subcellularLocation>
        <location evidence="1">Cytoplasm</location>
    </subcellularLocation>
</comment>
<dbReference type="FunFam" id="3.30.1360.40:FF:000001">
    <property type="entry name" value="Ribosome-recycling factor"/>
    <property type="match status" value="1"/>
</dbReference>
<dbReference type="NCBIfam" id="TIGR00496">
    <property type="entry name" value="frr"/>
    <property type="match status" value="1"/>
</dbReference>
<dbReference type="InterPro" id="IPR023584">
    <property type="entry name" value="Ribosome_recyc_fac_dom"/>
</dbReference>
<organism evidence="6">
    <name type="scientific">freshwater metagenome</name>
    <dbReference type="NCBI Taxonomy" id="449393"/>
    <lineage>
        <taxon>unclassified sequences</taxon>
        <taxon>metagenomes</taxon>
        <taxon>ecological metagenomes</taxon>
    </lineage>
</organism>
<dbReference type="Pfam" id="PF01765">
    <property type="entry name" value="RRF"/>
    <property type="match status" value="1"/>
</dbReference>
<evidence type="ECO:0000259" key="5">
    <source>
        <dbReference type="Pfam" id="PF01765"/>
    </source>
</evidence>